<evidence type="ECO:0000256" key="2">
    <source>
        <dbReference type="SAM" id="MobiDB-lite"/>
    </source>
</evidence>
<dbReference type="InParanoid" id="A0A1V9Y090"/>
<feature type="coiled-coil region" evidence="1">
    <location>
        <begin position="183"/>
        <end position="217"/>
    </location>
</feature>
<accession>A0A1V9Y090</accession>
<keyword evidence="4" id="KW-1185">Reference proteome</keyword>
<keyword evidence="1" id="KW-0175">Coiled coil</keyword>
<feature type="compositionally biased region" description="Low complexity" evidence="2">
    <location>
        <begin position="29"/>
        <end position="44"/>
    </location>
</feature>
<dbReference type="OrthoDB" id="2130750at2759"/>
<feature type="non-terminal residue" evidence="3">
    <location>
        <position position="1"/>
    </location>
</feature>
<feature type="coiled-coil region" evidence="1">
    <location>
        <begin position="124"/>
        <end position="158"/>
    </location>
</feature>
<evidence type="ECO:0000256" key="1">
    <source>
        <dbReference type="SAM" id="Coils"/>
    </source>
</evidence>
<dbReference type="Proteomes" id="UP000192247">
    <property type="component" value="Unassembled WGS sequence"/>
</dbReference>
<proteinExistence type="predicted"/>
<name>A0A1V9Y090_9ACAR</name>
<comment type="caution">
    <text evidence="3">The sequence shown here is derived from an EMBL/GenBank/DDBJ whole genome shotgun (WGS) entry which is preliminary data.</text>
</comment>
<feature type="compositionally biased region" description="Polar residues" evidence="2">
    <location>
        <begin position="58"/>
        <end position="91"/>
    </location>
</feature>
<evidence type="ECO:0000313" key="4">
    <source>
        <dbReference type="Proteomes" id="UP000192247"/>
    </source>
</evidence>
<gene>
    <name evidence="3" type="ORF">BIW11_05961</name>
</gene>
<organism evidence="3 4">
    <name type="scientific">Tropilaelaps mercedesae</name>
    <dbReference type="NCBI Taxonomy" id="418985"/>
    <lineage>
        <taxon>Eukaryota</taxon>
        <taxon>Metazoa</taxon>
        <taxon>Ecdysozoa</taxon>
        <taxon>Arthropoda</taxon>
        <taxon>Chelicerata</taxon>
        <taxon>Arachnida</taxon>
        <taxon>Acari</taxon>
        <taxon>Parasitiformes</taxon>
        <taxon>Mesostigmata</taxon>
        <taxon>Gamasina</taxon>
        <taxon>Dermanyssoidea</taxon>
        <taxon>Laelapidae</taxon>
        <taxon>Tropilaelaps</taxon>
    </lineage>
</organism>
<dbReference type="AlphaFoldDB" id="A0A1V9Y090"/>
<protein>
    <submittedName>
        <fullName evidence="3">Dynactin subunit 1-like</fullName>
    </submittedName>
</protein>
<dbReference type="EMBL" id="MNPL01001470">
    <property type="protein sequence ID" value="OQR79113.1"/>
    <property type="molecule type" value="Genomic_DNA"/>
</dbReference>
<evidence type="ECO:0000313" key="3">
    <source>
        <dbReference type="EMBL" id="OQR79113.1"/>
    </source>
</evidence>
<feature type="region of interest" description="Disordered" evidence="2">
    <location>
        <begin position="22"/>
        <end position="92"/>
    </location>
</feature>
<sequence length="257" mass="28373">VTRNHCRCLPPVGIFLRQSQVKPLDEMSASRTSIGSTSSSTGARQSMAPPSRSKLRAPTSSVTRKTSLGNTGRPSVGTAQIPSRTESTLSVAASEKSLDELSASMTSMASMSVSTTAVQLEGELTSARVEAVKKDREIDELKAEVKDLQEKLETIIAKRGEDREKIREFEKTKIQLEQLLEYKARITESQADLQKQLSQARKDAQDAIEERNRHAEEMSDVSEAIEMAALDREMAEEKVSPTRSKLTRVFLSVLLFS</sequence>
<dbReference type="STRING" id="418985.A0A1V9Y090"/>
<reference evidence="3 4" key="1">
    <citation type="journal article" date="2017" name="Gigascience">
        <title>Draft genome of the honey bee ectoparasitic mite, Tropilaelaps mercedesae, is shaped by the parasitic life history.</title>
        <authorList>
            <person name="Dong X."/>
            <person name="Armstrong S.D."/>
            <person name="Xia D."/>
            <person name="Makepeace B.L."/>
            <person name="Darby A.C."/>
            <person name="Kadowaki T."/>
        </authorList>
    </citation>
    <scope>NUCLEOTIDE SEQUENCE [LARGE SCALE GENOMIC DNA]</scope>
    <source>
        <strain evidence="3">Wuxi-XJTLU</strain>
    </source>
</reference>